<dbReference type="EMBL" id="CAJVPQ010013550">
    <property type="protein sequence ID" value="CAG8736258.1"/>
    <property type="molecule type" value="Genomic_DNA"/>
</dbReference>
<organism evidence="1 2">
    <name type="scientific">Funneliformis caledonium</name>
    <dbReference type="NCBI Taxonomy" id="1117310"/>
    <lineage>
        <taxon>Eukaryota</taxon>
        <taxon>Fungi</taxon>
        <taxon>Fungi incertae sedis</taxon>
        <taxon>Mucoromycota</taxon>
        <taxon>Glomeromycotina</taxon>
        <taxon>Glomeromycetes</taxon>
        <taxon>Glomerales</taxon>
        <taxon>Glomeraceae</taxon>
        <taxon>Funneliformis</taxon>
    </lineage>
</organism>
<sequence>MARVMSKFIGEECETQINPELKDGKCLHILVTHDETIFQSNNGQKSAHVIINPEKNFDGWWNVNQLIDQ</sequence>
<gene>
    <name evidence="1" type="ORF">FCALED_LOCUS15320</name>
</gene>
<reference evidence="1" key="1">
    <citation type="submission" date="2021-06" db="EMBL/GenBank/DDBJ databases">
        <authorList>
            <person name="Kallberg Y."/>
            <person name="Tangrot J."/>
            <person name="Rosling A."/>
        </authorList>
    </citation>
    <scope>NUCLEOTIDE SEQUENCE</scope>
    <source>
        <strain evidence="1">UK204</strain>
    </source>
</reference>
<feature type="non-terminal residue" evidence="1">
    <location>
        <position position="69"/>
    </location>
</feature>
<evidence type="ECO:0000313" key="2">
    <source>
        <dbReference type="Proteomes" id="UP000789570"/>
    </source>
</evidence>
<proteinExistence type="predicted"/>
<accession>A0A9N9III9</accession>
<keyword evidence="2" id="KW-1185">Reference proteome</keyword>
<comment type="caution">
    <text evidence="1">The sequence shown here is derived from an EMBL/GenBank/DDBJ whole genome shotgun (WGS) entry which is preliminary data.</text>
</comment>
<protein>
    <submittedName>
        <fullName evidence="1">5087_t:CDS:1</fullName>
    </submittedName>
</protein>
<name>A0A9N9III9_9GLOM</name>
<dbReference type="AlphaFoldDB" id="A0A9N9III9"/>
<evidence type="ECO:0000313" key="1">
    <source>
        <dbReference type="EMBL" id="CAG8736258.1"/>
    </source>
</evidence>
<dbReference type="Proteomes" id="UP000789570">
    <property type="component" value="Unassembled WGS sequence"/>
</dbReference>